<dbReference type="SUPFAM" id="SSF55073">
    <property type="entry name" value="Nucleotide cyclase"/>
    <property type="match status" value="1"/>
</dbReference>
<evidence type="ECO:0000259" key="1">
    <source>
        <dbReference type="PROSITE" id="PS50125"/>
    </source>
</evidence>
<proteinExistence type="predicted"/>
<name>B8F9A1_DESAL</name>
<dbReference type="Proteomes" id="UP000000739">
    <property type="component" value="Chromosome"/>
</dbReference>
<dbReference type="EMBL" id="CP001322">
    <property type="protein sequence ID" value="ACL02847.1"/>
    <property type="molecule type" value="Genomic_DNA"/>
</dbReference>
<dbReference type="RefSeq" id="WP_012610284.1">
    <property type="nucleotide sequence ID" value="NC_011768.1"/>
</dbReference>
<evidence type="ECO:0000313" key="2">
    <source>
        <dbReference type="EMBL" id="ACL02847.1"/>
    </source>
</evidence>
<dbReference type="Gene3D" id="3.30.70.1230">
    <property type="entry name" value="Nucleotide cyclase"/>
    <property type="match status" value="1"/>
</dbReference>
<dbReference type="KEGG" id="dal:Dalk_1144"/>
<dbReference type="Pfam" id="PF00211">
    <property type="entry name" value="Guanylate_cyc"/>
    <property type="match status" value="1"/>
</dbReference>
<dbReference type="InterPro" id="IPR001054">
    <property type="entry name" value="A/G_cyclase"/>
</dbReference>
<evidence type="ECO:0000313" key="3">
    <source>
        <dbReference type="Proteomes" id="UP000000739"/>
    </source>
</evidence>
<dbReference type="PROSITE" id="PS50125">
    <property type="entry name" value="GUANYLATE_CYCLASE_2"/>
    <property type="match status" value="1"/>
</dbReference>
<dbReference type="GO" id="GO:0004016">
    <property type="term" value="F:adenylate cyclase activity"/>
    <property type="evidence" value="ECO:0007669"/>
    <property type="project" value="UniProtKB-ARBA"/>
</dbReference>
<dbReference type="GO" id="GO:0009190">
    <property type="term" value="P:cyclic nucleotide biosynthetic process"/>
    <property type="evidence" value="ECO:0007669"/>
    <property type="project" value="InterPro"/>
</dbReference>
<dbReference type="CDD" id="cd07302">
    <property type="entry name" value="CHD"/>
    <property type="match status" value="1"/>
</dbReference>
<sequence>MWPFIKKIQRPKAPKYDAQERELTVSVTNMADYVRVAEILPLDALSEFMNRYYELNVEEIHSREGCVDRFEGDRIFAFWGLFETEKHSAQLACEAAMAQIQAMKRFHVWAAEQGYPRPGIRIGINTGQMVVGNMGSNQRMGYSVMGKEVSIAHAVEEAAKKHGFKILVSESTAVKAQGVPFGEPVSVDFAGERLTAYPVCSKSIH</sequence>
<dbReference type="AlphaFoldDB" id="B8F9A1"/>
<protein>
    <submittedName>
        <fullName evidence="2">Adenylate/guanylate cyclase</fullName>
    </submittedName>
</protein>
<dbReference type="InterPro" id="IPR050697">
    <property type="entry name" value="Adenylyl/Guanylyl_Cyclase_3/4"/>
</dbReference>
<reference evidence="2 3" key="1">
    <citation type="journal article" date="2012" name="Environ. Microbiol.">
        <title>The genome sequence of Desulfatibacillum alkenivorans AK-01: a blueprint for anaerobic alkane oxidation.</title>
        <authorList>
            <person name="Callaghan A.V."/>
            <person name="Morris B.E."/>
            <person name="Pereira I.A."/>
            <person name="McInerney M.J."/>
            <person name="Austin R.N."/>
            <person name="Groves J.T."/>
            <person name="Kukor J.J."/>
            <person name="Suflita J.M."/>
            <person name="Young L.Y."/>
            <person name="Zylstra G.J."/>
            <person name="Wawrik B."/>
        </authorList>
    </citation>
    <scope>NUCLEOTIDE SEQUENCE [LARGE SCALE GENOMIC DNA]</scope>
    <source>
        <strain evidence="2 3">AK-01</strain>
    </source>
</reference>
<dbReference type="GO" id="GO:0035556">
    <property type="term" value="P:intracellular signal transduction"/>
    <property type="evidence" value="ECO:0007669"/>
    <property type="project" value="InterPro"/>
</dbReference>
<keyword evidence="3" id="KW-1185">Reference proteome</keyword>
<dbReference type="PANTHER" id="PTHR43081:SF1">
    <property type="entry name" value="ADENYLATE CYCLASE, TERMINAL-DIFFERENTIATION SPECIFIC"/>
    <property type="match status" value="1"/>
</dbReference>
<feature type="domain" description="Guanylate cyclase" evidence="1">
    <location>
        <begin position="24"/>
        <end position="156"/>
    </location>
</feature>
<dbReference type="InterPro" id="IPR029787">
    <property type="entry name" value="Nucleotide_cyclase"/>
</dbReference>
<organism evidence="2 3">
    <name type="scientific">Desulfatibacillum aliphaticivorans</name>
    <dbReference type="NCBI Taxonomy" id="218208"/>
    <lineage>
        <taxon>Bacteria</taxon>
        <taxon>Pseudomonadati</taxon>
        <taxon>Thermodesulfobacteriota</taxon>
        <taxon>Desulfobacteria</taxon>
        <taxon>Desulfobacterales</taxon>
        <taxon>Desulfatibacillaceae</taxon>
        <taxon>Desulfatibacillum</taxon>
    </lineage>
</organism>
<dbReference type="eggNOG" id="COG2114">
    <property type="taxonomic scope" value="Bacteria"/>
</dbReference>
<dbReference type="PANTHER" id="PTHR43081">
    <property type="entry name" value="ADENYLATE CYCLASE, TERMINAL-DIFFERENTIATION SPECIFIC-RELATED"/>
    <property type="match status" value="1"/>
</dbReference>
<gene>
    <name evidence="2" type="ordered locus">Dalk_1144</name>
</gene>
<dbReference type="HOGENOM" id="CLU_1335719_0_0_7"/>
<accession>B8F9A1</accession>